<keyword evidence="2" id="KW-1185">Reference proteome</keyword>
<proteinExistence type="predicted"/>
<name>A0ACB9DWH1_CICIN</name>
<evidence type="ECO:0000313" key="1">
    <source>
        <dbReference type="EMBL" id="KAI3751074.1"/>
    </source>
</evidence>
<reference evidence="1 2" key="2">
    <citation type="journal article" date="2022" name="Mol. Ecol. Resour.">
        <title>The genomes of chicory, endive, great burdock and yacon provide insights into Asteraceae paleo-polyploidization history and plant inulin production.</title>
        <authorList>
            <person name="Fan W."/>
            <person name="Wang S."/>
            <person name="Wang H."/>
            <person name="Wang A."/>
            <person name="Jiang F."/>
            <person name="Liu H."/>
            <person name="Zhao H."/>
            <person name="Xu D."/>
            <person name="Zhang Y."/>
        </authorList>
    </citation>
    <scope>NUCLEOTIDE SEQUENCE [LARGE SCALE GENOMIC DNA]</scope>
    <source>
        <strain evidence="2">cv. Punajuju</strain>
        <tissue evidence="1">Leaves</tissue>
    </source>
</reference>
<evidence type="ECO:0000313" key="2">
    <source>
        <dbReference type="Proteomes" id="UP001055811"/>
    </source>
</evidence>
<protein>
    <submittedName>
        <fullName evidence="1">Uncharacterized protein</fullName>
    </submittedName>
</protein>
<organism evidence="1 2">
    <name type="scientific">Cichorium intybus</name>
    <name type="common">Chicory</name>
    <dbReference type="NCBI Taxonomy" id="13427"/>
    <lineage>
        <taxon>Eukaryota</taxon>
        <taxon>Viridiplantae</taxon>
        <taxon>Streptophyta</taxon>
        <taxon>Embryophyta</taxon>
        <taxon>Tracheophyta</taxon>
        <taxon>Spermatophyta</taxon>
        <taxon>Magnoliopsida</taxon>
        <taxon>eudicotyledons</taxon>
        <taxon>Gunneridae</taxon>
        <taxon>Pentapetalae</taxon>
        <taxon>asterids</taxon>
        <taxon>campanulids</taxon>
        <taxon>Asterales</taxon>
        <taxon>Asteraceae</taxon>
        <taxon>Cichorioideae</taxon>
        <taxon>Cichorieae</taxon>
        <taxon>Cichoriinae</taxon>
        <taxon>Cichorium</taxon>
    </lineage>
</organism>
<accession>A0ACB9DWH1</accession>
<dbReference type="EMBL" id="CM042012">
    <property type="protein sequence ID" value="KAI3751074.1"/>
    <property type="molecule type" value="Genomic_DNA"/>
</dbReference>
<reference evidence="2" key="1">
    <citation type="journal article" date="2022" name="Mol. Ecol. Resour.">
        <title>The genomes of chicory, endive, great burdock and yacon provide insights into Asteraceae palaeo-polyploidization history and plant inulin production.</title>
        <authorList>
            <person name="Fan W."/>
            <person name="Wang S."/>
            <person name="Wang H."/>
            <person name="Wang A."/>
            <person name="Jiang F."/>
            <person name="Liu H."/>
            <person name="Zhao H."/>
            <person name="Xu D."/>
            <person name="Zhang Y."/>
        </authorList>
    </citation>
    <scope>NUCLEOTIDE SEQUENCE [LARGE SCALE GENOMIC DNA]</scope>
    <source>
        <strain evidence="2">cv. Punajuju</strain>
    </source>
</reference>
<sequence length="408" mass="45878">MENRYAHVHSPDTKKNKVIWTPDLHKKFLEAVEKIGINEAVPKKILEFMKVEGLTRDHVASHLQKYRIFLKKIANANERVPIASKPSLLESSMINGDPWRNSSLMLNQPTPQQKNLQSCGMMNPPLLDTSSFTFPVLETSSFSNDVFSSSSFVTKSSLTGYSMQPSAILAQTIPNALDREKKLIANDPELGVLSSVCVNSSNSSNSSFMQNLDGVMHDYGGSTIDVHPYMSSEMGSSGGLYSMNHENPTTTENYFINSSNGFESSYYTHGEFVEMGSLHDGNSNELSTYWSNEMEMNTDTSNLQNAIEEDDLILDVAYITSLWETFFPEEQHVDYYHENGSTSNNIPVTYEPPFQDMNSQNLSNMVSFDSIHNEDHVNNQQQSNEQLMESLEDDVTLQTLILSSYVQD</sequence>
<gene>
    <name evidence="1" type="ORF">L2E82_22101</name>
</gene>
<dbReference type="Proteomes" id="UP001055811">
    <property type="component" value="Linkage Group LG04"/>
</dbReference>
<comment type="caution">
    <text evidence="1">The sequence shown here is derived from an EMBL/GenBank/DDBJ whole genome shotgun (WGS) entry which is preliminary data.</text>
</comment>